<dbReference type="SUPFAM" id="SSF51679">
    <property type="entry name" value="Bacterial luciferase-like"/>
    <property type="match status" value="1"/>
</dbReference>
<dbReference type="PANTHER" id="PTHR42847:SF4">
    <property type="entry name" value="ALKANESULFONATE MONOOXYGENASE-RELATED"/>
    <property type="match status" value="1"/>
</dbReference>
<dbReference type="Pfam" id="PF00296">
    <property type="entry name" value="Bac_luciferase"/>
    <property type="match status" value="1"/>
</dbReference>
<dbReference type="AlphaFoldDB" id="A0A7J3VTW1"/>
<keyword evidence="2" id="KW-0288">FMN</keyword>
<evidence type="ECO:0000313" key="6">
    <source>
        <dbReference type="EMBL" id="HHM44356.1"/>
    </source>
</evidence>
<accession>A0A7J3VTW1</accession>
<dbReference type="InterPro" id="IPR036661">
    <property type="entry name" value="Luciferase-like_sf"/>
</dbReference>
<organism evidence="6">
    <name type="scientific">Caldiarchaeum subterraneum</name>
    <dbReference type="NCBI Taxonomy" id="311458"/>
    <lineage>
        <taxon>Archaea</taxon>
        <taxon>Nitrososphaerota</taxon>
        <taxon>Candidatus Caldarchaeales</taxon>
        <taxon>Candidatus Caldarchaeaceae</taxon>
        <taxon>Candidatus Caldarchaeum</taxon>
    </lineage>
</organism>
<dbReference type="NCBIfam" id="TIGR03619">
    <property type="entry name" value="F420_Rv2161c"/>
    <property type="match status" value="1"/>
</dbReference>
<protein>
    <submittedName>
        <fullName evidence="6">LLM class flavin-dependent oxidoreductase</fullName>
    </submittedName>
</protein>
<evidence type="ECO:0000256" key="3">
    <source>
        <dbReference type="ARBA" id="ARBA00023002"/>
    </source>
</evidence>
<comment type="caution">
    <text evidence="6">The sequence shown here is derived from an EMBL/GenBank/DDBJ whole genome shotgun (WGS) entry which is preliminary data.</text>
</comment>
<dbReference type="GO" id="GO:0046306">
    <property type="term" value="P:alkanesulfonate catabolic process"/>
    <property type="evidence" value="ECO:0007669"/>
    <property type="project" value="TreeGrafter"/>
</dbReference>
<sequence>MKFGVVVPNATGGVRGDVPVLMAEVVRFGRRVEELGFDGLWVIDHVLTAEPIYSTTWLDPLVTLSYLAAQTSRIRLGTSVVVLPLRVPAVFAKEVSSLDVVSGGRVVAGVGNGWWDKEFEVCGVPKKTRGDRVEEYVQIIKKLWTENNATFKGRFYSFENINLEPKPLQKPHPPIWIAGGSAIGKASTVYQVNAERVLKRIARHADGWIARAYTDLEQVENDWKTIQKHASSFGRSSNEIVFAHIIWMCLSEGRSEQELRRLFAQSLNIPFEDTRKEALLGTRREIVSKLEGLAGIGLQYLIVWPTHADYELVEFLARDVFPSFS</sequence>
<evidence type="ECO:0000256" key="4">
    <source>
        <dbReference type="ARBA" id="ARBA00023033"/>
    </source>
</evidence>
<keyword evidence="3" id="KW-0560">Oxidoreductase</keyword>
<dbReference type="Gene3D" id="3.20.20.30">
    <property type="entry name" value="Luciferase-like domain"/>
    <property type="match status" value="1"/>
</dbReference>
<evidence type="ECO:0000256" key="2">
    <source>
        <dbReference type="ARBA" id="ARBA00022643"/>
    </source>
</evidence>
<dbReference type="InterPro" id="IPR050172">
    <property type="entry name" value="SsuD_RutA_monooxygenase"/>
</dbReference>
<keyword evidence="1" id="KW-0285">Flavoprotein</keyword>
<name>A0A7J3VTW1_CALS0</name>
<reference evidence="6" key="1">
    <citation type="journal article" date="2020" name="mSystems">
        <title>Genome- and Community-Level Interaction Insights into Carbon Utilization and Element Cycling Functions of Hydrothermarchaeota in Hydrothermal Sediment.</title>
        <authorList>
            <person name="Zhou Z."/>
            <person name="Liu Y."/>
            <person name="Xu W."/>
            <person name="Pan J."/>
            <person name="Luo Z.H."/>
            <person name="Li M."/>
        </authorList>
    </citation>
    <scope>NUCLEOTIDE SEQUENCE [LARGE SCALE GENOMIC DNA]</scope>
    <source>
        <strain evidence="6">SpSt-1074</strain>
    </source>
</reference>
<dbReference type="GO" id="GO:0008726">
    <property type="term" value="F:alkanesulfonate monooxygenase activity"/>
    <property type="evidence" value="ECO:0007669"/>
    <property type="project" value="TreeGrafter"/>
</dbReference>
<dbReference type="InterPro" id="IPR011251">
    <property type="entry name" value="Luciferase-like_dom"/>
</dbReference>
<evidence type="ECO:0000256" key="1">
    <source>
        <dbReference type="ARBA" id="ARBA00022630"/>
    </source>
</evidence>
<keyword evidence="4" id="KW-0503">Monooxygenase</keyword>
<evidence type="ECO:0000259" key="5">
    <source>
        <dbReference type="Pfam" id="PF00296"/>
    </source>
</evidence>
<dbReference type="PANTHER" id="PTHR42847">
    <property type="entry name" value="ALKANESULFONATE MONOOXYGENASE"/>
    <property type="match status" value="1"/>
</dbReference>
<proteinExistence type="predicted"/>
<gene>
    <name evidence="6" type="ORF">ENM31_03545</name>
</gene>
<feature type="domain" description="Luciferase-like" evidence="5">
    <location>
        <begin position="1"/>
        <end position="265"/>
    </location>
</feature>
<dbReference type="EMBL" id="DRXH01000121">
    <property type="protein sequence ID" value="HHM44356.1"/>
    <property type="molecule type" value="Genomic_DNA"/>
</dbReference>
<dbReference type="InterPro" id="IPR019921">
    <property type="entry name" value="Lucif-like_OxRdtase_Rv2161c"/>
</dbReference>